<dbReference type="Pfam" id="PF00781">
    <property type="entry name" value="DAGK_cat"/>
    <property type="match status" value="1"/>
</dbReference>
<evidence type="ECO:0000313" key="12">
    <source>
        <dbReference type="Proteomes" id="UP000035540"/>
    </source>
</evidence>
<dbReference type="InterPro" id="IPR050187">
    <property type="entry name" value="Lipid_Phosphate_FormReg"/>
</dbReference>
<gene>
    <name evidence="11" type="ORF">CTEST_06335</name>
</gene>
<dbReference type="STRING" id="136857.CTEST_06335"/>
<evidence type="ECO:0000256" key="8">
    <source>
        <dbReference type="ARBA" id="ARBA00023264"/>
    </source>
</evidence>
<reference evidence="12" key="2">
    <citation type="submission" date="2015-05" db="EMBL/GenBank/DDBJ databases">
        <title>Complete genome sequence of Corynebacterium testudinoris DSM 44614, recovered from necrotic lesions in the mouth of a tortoise.</title>
        <authorList>
            <person name="Ruckert C."/>
            <person name="Albersmeier A."/>
            <person name="Winkler A."/>
            <person name="Tauch A."/>
        </authorList>
    </citation>
    <scope>NUCLEOTIDE SEQUENCE [LARGE SCALE GENOMIC DNA]</scope>
    <source>
        <strain evidence="12">DSM 44614</strain>
    </source>
</reference>
<keyword evidence="7" id="KW-0594">Phospholipid biosynthesis</keyword>
<proteinExistence type="inferred from homology"/>
<protein>
    <submittedName>
        <fullName evidence="11">Sphingosine/diacylglycerol kinase-like enzyme</fullName>
    </submittedName>
</protein>
<evidence type="ECO:0000256" key="7">
    <source>
        <dbReference type="ARBA" id="ARBA00023209"/>
    </source>
</evidence>
<keyword evidence="4" id="KW-0547">Nucleotide-binding</keyword>
<dbReference type="SUPFAM" id="SSF111331">
    <property type="entry name" value="NAD kinase/diacylglycerol kinase-like"/>
    <property type="match status" value="1"/>
</dbReference>
<evidence type="ECO:0000256" key="4">
    <source>
        <dbReference type="ARBA" id="ARBA00022741"/>
    </source>
</evidence>
<comment type="cofactor">
    <cofactor evidence="1">
        <name>Mg(2+)</name>
        <dbReference type="ChEBI" id="CHEBI:18420"/>
    </cofactor>
</comment>
<dbReference type="InterPro" id="IPR017438">
    <property type="entry name" value="ATP-NAD_kinase_N"/>
</dbReference>
<evidence type="ECO:0000259" key="10">
    <source>
        <dbReference type="PROSITE" id="PS50146"/>
    </source>
</evidence>
<dbReference type="EMBL" id="CP011545">
    <property type="protein sequence ID" value="AKK08706.1"/>
    <property type="molecule type" value="Genomic_DNA"/>
</dbReference>
<evidence type="ECO:0000313" key="11">
    <source>
        <dbReference type="EMBL" id="AKK08706.1"/>
    </source>
</evidence>
<sequence length="338" mass="35444">MPKQRAAVVYHPAKVELDELKAAVGAAVDKHGWGEVDWYETTEDDPGEGQARDAVAAGATMVAVCGGDGTVRAAAAGLRDTGASLGVIPQGTGNLLARNLKLPLDMDEAIDTVFGGRDTAIDLCSAEVTRADGSNETFDFVVMAGVGIDAQMIVNTDDDLKKKVGFLAYGVAIAKSLAGGNRIRLAYRLDGDGREKTRVHSLIVGNCGELVGGLPLLPDAQATDGIFDLVIIRPTGVFGWARIAGKLIHQAGEKIRRGLSRNDSPVTGGSQDLSSLRYLTGTHLEVSVKHPEMFEVDGDDIGEVTAFTISIDPGGLVVREPSPPPMEEPGEMSVRGGS</sequence>
<dbReference type="GO" id="GO:0005524">
    <property type="term" value="F:ATP binding"/>
    <property type="evidence" value="ECO:0007669"/>
    <property type="project" value="UniProtKB-KW"/>
</dbReference>
<keyword evidence="7" id="KW-0443">Lipid metabolism</keyword>
<dbReference type="PANTHER" id="PTHR12358">
    <property type="entry name" value="SPHINGOSINE KINASE"/>
    <property type="match status" value="1"/>
</dbReference>
<dbReference type="PATRIC" id="fig|136857.5.peg.1259"/>
<dbReference type="Gene3D" id="2.60.200.40">
    <property type="match status" value="1"/>
</dbReference>
<evidence type="ECO:0000256" key="3">
    <source>
        <dbReference type="ARBA" id="ARBA00022679"/>
    </source>
</evidence>
<dbReference type="KEGG" id="cted:CTEST_06335"/>
<dbReference type="GO" id="GO:0016301">
    <property type="term" value="F:kinase activity"/>
    <property type="evidence" value="ECO:0007669"/>
    <property type="project" value="UniProtKB-KW"/>
</dbReference>
<dbReference type="PROSITE" id="PS50146">
    <property type="entry name" value="DAGK"/>
    <property type="match status" value="1"/>
</dbReference>
<keyword evidence="7" id="KW-0444">Lipid biosynthesis</keyword>
<dbReference type="GO" id="GO:0008654">
    <property type="term" value="P:phospholipid biosynthetic process"/>
    <property type="evidence" value="ECO:0007669"/>
    <property type="project" value="UniProtKB-KW"/>
</dbReference>
<evidence type="ECO:0000256" key="9">
    <source>
        <dbReference type="SAM" id="MobiDB-lite"/>
    </source>
</evidence>
<name>A0A0G3H5Q1_9CORY</name>
<feature type="region of interest" description="Disordered" evidence="9">
    <location>
        <begin position="318"/>
        <end position="338"/>
    </location>
</feature>
<evidence type="ECO:0000256" key="1">
    <source>
        <dbReference type="ARBA" id="ARBA00001946"/>
    </source>
</evidence>
<accession>A0A0G3H5Q1</accession>
<evidence type="ECO:0000256" key="2">
    <source>
        <dbReference type="ARBA" id="ARBA00005983"/>
    </source>
</evidence>
<keyword evidence="12" id="KW-1185">Reference proteome</keyword>
<dbReference type="InterPro" id="IPR045540">
    <property type="entry name" value="YegS/DAGK_C"/>
</dbReference>
<dbReference type="InterPro" id="IPR016064">
    <property type="entry name" value="NAD/diacylglycerol_kinase_sf"/>
</dbReference>
<evidence type="ECO:0000256" key="6">
    <source>
        <dbReference type="ARBA" id="ARBA00022840"/>
    </source>
</evidence>
<reference evidence="11 12" key="1">
    <citation type="journal article" date="2015" name="Genome Announc.">
        <title>Complete Genome Sequence of the Type Strain Corynebacterium testudinoris DSM 44614, Recovered from Necrotic Lesions in the Mouth of a Tortoise.</title>
        <authorList>
            <person name="Ruckert C."/>
            <person name="Kriete M."/>
            <person name="Jaenicke S."/>
            <person name="Winkler A."/>
            <person name="Tauch A."/>
        </authorList>
    </citation>
    <scope>NUCLEOTIDE SEQUENCE [LARGE SCALE GENOMIC DNA]</scope>
    <source>
        <strain evidence="11 12">DSM 44614</strain>
    </source>
</reference>
<dbReference type="Pfam" id="PF19279">
    <property type="entry name" value="YegS_C"/>
    <property type="match status" value="1"/>
</dbReference>
<dbReference type="PANTHER" id="PTHR12358:SF54">
    <property type="entry name" value="SPHINGOSINE KINASE RELATED PROTEIN"/>
    <property type="match status" value="1"/>
</dbReference>
<keyword evidence="6" id="KW-0067">ATP-binding</keyword>
<keyword evidence="5 11" id="KW-0418">Kinase</keyword>
<keyword evidence="3" id="KW-0808">Transferase</keyword>
<dbReference type="AlphaFoldDB" id="A0A0G3H5Q1"/>
<dbReference type="InterPro" id="IPR001206">
    <property type="entry name" value="Diacylglycerol_kinase_cat_dom"/>
</dbReference>
<evidence type="ECO:0000256" key="5">
    <source>
        <dbReference type="ARBA" id="ARBA00022777"/>
    </source>
</evidence>
<keyword evidence="8" id="KW-1208">Phospholipid metabolism</keyword>
<comment type="similarity">
    <text evidence="2">Belongs to the diacylglycerol/lipid kinase family.</text>
</comment>
<dbReference type="Gene3D" id="3.40.50.10330">
    <property type="entry name" value="Probable inorganic polyphosphate/atp-NAD kinase, domain 1"/>
    <property type="match status" value="1"/>
</dbReference>
<feature type="domain" description="DAGKc" evidence="10">
    <location>
        <begin position="1"/>
        <end position="130"/>
    </location>
</feature>
<dbReference type="Proteomes" id="UP000035540">
    <property type="component" value="Chromosome"/>
</dbReference>
<organism evidence="11 12">
    <name type="scientific">Corynebacterium testudinoris</name>
    <dbReference type="NCBI Taxonomy" id="136857"/>
    <lineage>
        <taxon>Bacteria</taxon>
        <taxon>Bacillati</taxon>
        <taxon>Actinomycetota</taxon>
        <taxon>Actinomycetes</taxon>
        <taxon>Mycobacteriales</taxon>
        <taxon>Corynebacteriaceae</taxon>
        <taxon>Corynebacterium</taxon>
    </lineage>
</organism>